<comment type="caution">
    <text evidence="1">The sequence shown here is derived from an EMBL/GenBank/DDBJ whole genome shotgun (WGS) entry which is preliminary data.</text>
</comment>
<sequence>MAAQVLAHKEDRCISGVWESHTLLGLLWRCFGSVRLDRTGTQKIFFPLAKIATEVQAPSWSWASVEGPINYSLIRSVRNISFDAEIVVLDYPKLFNNTYWIMSPTCSLTLRGRVMDIAVEVPGQLLLRGSPIASHPHCSFLLNPPTIQSDLAIPKYDIFYQGHGPIQPHCDTCSLIHETVVFWPDTQLSPEQDRTGKYYLQKCIWPVERPKPAMIQTQCLLLYNRPGICWGGLMLQKSQQCEEAYERLGFVEFYSTHPLFEQLEELPYDVLKLL</sequence>
<reference evidence="1 2" key="1">
    <citation type="journal article" date="2020" name="Phytopathology">
        <title>Genome Sequence Resources of Colletotrichum truncatum, C. plurivorum, C. musicola, and C. sojae: Four Species Pathogenic to Soybean (Glycine max).</title>
        <authorList>
            <person name="Rogerio F."/>
            <person name="Boufleur T.R."/>
            <person name="Ciampi-Guillardi M."/>
            <person name="Sukno S.A."/>
            <person name="Thon M.R."/>
            <person name="Massola Junior N.S."/>
            <person name="Baroncelli R."/>
        </authorList>
    </citation>
    <scope>NUCLEOTIDE SEQUENCE [LARGE SCALE GENOMIC DNA]</scope>
    <source>
        <strain evidence="1 2">CMES1059</strain>
    </source>
</reference>
<accession>A0ACC3YYH9</accession>
<keyword evidence="2" id="KW-1185">Reference proteome</keyword>
<protein>
    <submittedName>
        <fullName evidence="1">Heterokaryon incompatibility protein</fullName>
    </submittedName>
</protein>
<gene>
    <name evidence="1" type="ORF">CTRU02_209237</name>
</gene>
<dbReference type="Proteomes" id="UP000805649">
    <property type="component" value="Unassembled WGS sequence"/>
</dbReference>
<evidence type="ECO:0000313" key="1">
    <source>
        <dbReference type="EMBL" id="KAL0937021.1"/>
    </source>
</evidence>
<evidence type="ECO:0000313" key="2">
    <source>
        <dbReference type="Proteomes" id="UP000805649"/>
    </source>
</evidence>
<organism evidence="1 2">
    <name type="scientific">Colletotrichum truncatum</name>
    <name type="common">Anthracnose fungus</name>
    <name type="synonym">Colletotrichum capsici</name>
    <dbReference type="NCBI Taxonomy" id="5467"/>
    <lineage>
        <taxon>Eukaryota</taxon>
        <taxon>Fungi</taxon>
        <taxon>Dikarya</taxon>
        <taxon>Ascomycota</taxon>
        <taxon>Pezizomycotina</taxon>
        <taxon>Sordariomycetes</taxon>
        <taxon>Hypocreomycetidae</taxon>
        <taxon>Glomerellales</taxon>
        <taxon>Glomerellaceae</taxon>
        <taxon>Colletotrichum</taxon>
        <taxon>Colletotrichum truncatum species complex</taxon>
    </lineage>
</organism>
<dbReference type="EMBL" id="VUJX02000005">
    <property type="protein sequence ID" value="KAL0937021.1"/>
    <property type="molecule type" value="Genomic_DNA"/>
</dbReference>
<name>A0ACC3YYH9_COLTU</name>
<proteinExistence type="predicted"/>